<comment type="caution">
    <text evidence="1">The sequence shown here is derived from an EMBL/GenBank/DDBJ whole genome shotgun (WGS) entry which is preliminary data.</text>
</comment>
<dbReference type="EMBL" id="AKWW02000078">
    <property type="protein sequence ID" value="EMF40382.1"/>
    <property type="molecule type" value="Genomic_DNA"/>
</dbReference>
<organism evidence="1 2">
    <name type="scientific">Leptospira interrogans serovar Lora str. TE 1992</name>
    <dbReference type="NCBI Taxonomy" id="1193028"/>
    <lineage>
        <taxon>Bacteria</taxon>
        <taxon>Pseudomonadati</taxon>
        <taxon>Spirochaetota</taxon>
        <taxon>Spirochaetia</taxon>
        <taxon>Leptospirales</taxon>
        <taxon>Leptospiraceae</taxon>
        <taxon>Leptospira</taxon>
    </lineage>
</organism>
<dbReference type="AlphaFoldDB" id="M3EPR7"/>
<dbReference type="Proteomes" id="UP000011754">
    <property type="component" value="Unassembled WGS sequence"/>
</dbReference>
<evidence type="ECO:0000313" key="2">
    <source>
        <dbReference type="Proteomes" id="UP000011754"/>
    </source>
</evidence>
<reference evidence="1 2" key="1">
    <citation type="submission" date="2013-01" db="EMBL/GenBank/DDBJ databases">
        <authorList>
            <person name="Harkins D.M."/>
            <person name="Durkin A.S."/>
            <person name="Brinkac L.M."/>
            <person name="Haft D.H."/>
            <person name="Selengut J.D."/>
            <person name="Sanka R."/>
            <person name="DePew J."/>
            <person name="Purushe J."/>
            <person name="Hartskeerl R.A."/>
            <person name="Ahmed A."/>
            <person name="van der Linden H."/>
            <person name="Goris M.G.A."/>
            <person name="Vinetz J.M."/>
            <person name="Sutton G.G."/>
            <person name="Nierman W.C."/>
            <person name="Fouts D.E."/>
        </authorList>
    </citation>
    <scope>NUCLEOTIDE SEQUENCE [LARGE SCALE GENOMIC DNA]</scope>
    <source>
        <strain evidence="1 2">TE 1992</strain>
    </source>
</reference>
<name>M3EPR7_LEPIR</name>
<evidence type="ECO:0000313" key="1">
    <source>
        <dbReference type="EMBL" id="EMF40382.1"/>
    </source>
</evidence>
<accession>M3EPR7</accession>
<protein>
    <submittedName>
        <fullName evidence="1">Uncharacterized protein</fullName>
    </submittedName>
</protein>
<proteinExistence type="predicted"/>
<sequence>MYYVSKRQRKFKITSIKFKKKDHPIKFLTKSLFDDSHKIKNLFYKNFLKIKPI</sequence>
<gene>
    <name evidence="1" type="ORF">LEP1GSC067_2705</name>
</gene>